<gene>
    <name evidence="5" type="ORF">FLK61_38335</name>
</gene>
<dbReference type="Proteomes" id="UP000318138">
    <property type="component" value="Chromosome"/>
</dbReference>
<evidence type="ECO:0000256" key="2">
    <source>
        <dbReference type="ARBA" id="ARBA00023125"/>
    </source>
</evidence>
<dbReference type="AlphaFoldDB" id="A0A859FH79"/>
<evidence type="ECO:0000259" key="4">
    <source>
        <dbReference type="PROSITE" id="PS50987"/>
    </source>
</evidence>
<dbReference type="InterPro" id="IPR018656">
    <property type="entry name" value="DUF2087"/>
</dbReference>
<dbReference type="SUPFAM" id="SSF46785">
    <property type="entry name" value="Winged helix' DNA-binding domain"/>
    <property type="match status" value="1"/>
</dbReference>
<dbReference type="InterPro" id="IPR036390">
    <property type="entry name" value="WH_DNA-bd_sf"/>
</dbReference>
<dbReference type="InterPro" id="IPR011991">
    <property type="entry name" value="ArsR-like_HTH"/>
</dbReference>
<dbReference type="InterPro" id="IPR051081">
    <property type="entry name" value="HTH_MetalResp_TranReg"/>
</dbReference>
<keyword evidence="1" id="KW-0805">Transcription regulation</keyword>
<proteinExistence type="predicted"/>
<evidence type="ECO:0000256" key="3">
    <source>
        <dbReference type="ARBA" id="ARBA00023163"/>
    </source>
</evidence>
<organism evidence="5 6">
    <name type="scientific">Paenalkalicoccus suaedae</name>
    <dbReference type="NCBI Taxonomy" id="2592382"/>
    <lineage>
        <taxon>Bacteria</taxon>
        <taxon>Bacillati</taxon>
        <taxon>Bacillota</taxon>
        <taxon>Bacilli</taxon>
        <taxon>Bacillales</taxon>
        <taxon>Bacillaceae</taxon>
        <taxon>Paenalkalicoccus</taxon>
    </lineage>
</organism>
<dbReference type="EMBL" id="CP041372">
    <property type="protein sequence ID" value="QKS72487.1"/>
    <property type="molecule type" value="Genomic_DNA"/>
</dbReference>
<dbReference type="Pfam" id="PF09860">
    <property type="entry name" value="DUF2087"/>
    <property type="match status" value="1"/>
</dbReference>
<dbReference type="PRINTS" id="PR00778">
    <property type="entry name" value="HTHARSR"/>
</dbReference>
<keyword evidence="3" id="KW-0804">Transcription</keyword>
<keyword evidence="6" id="KW-1185">Reference proteome</keyword>
<protein>
    <submittedName>
        <fullName evidence="5">Metalloregulator ArsR/SmtB family transcription factor</fullName>
    </submittedName>
</protein>
<evidence type="ECO:0000256" key="1">
    <source>
        <dbReference type="ARBA" id="ARBA00023015"/>
    </source>
</evidence>
<dbReference type="PANTHER" id="PTHR33154:SF35">
    <property type="entry name" value="TRANSCRIPTIONAL REGULATOR, ARSR FAMILY"/>
    <property type="match status" value="1"/>
</dbReference>
<dbReference type="Pfam" id="PF01022">
    <property type="entry name" value="HTH_5"/>
    <property type="match status" value="1"/>
</dbReference>
<dbReference type="CDD" id="cd00090">
    <property type="entry name" value="HTH_ARSR"/>
    <property type="match status" value="1"/>
</dbReference>
<evidence type="ECO:0000313" key="5">
    <source>
        <dbReference type="EMBL" id="QKS72487.1"/>
    </source>
</evidence>
<name>A0A859FH79_9BACI</name>
<sequence>MQLDRLVAFHKTLGDKTRLRILALLKKGPLHGQALAGKLGLKAPTITHHMTKLREIGLVSQRRDKNTIYFHLEEDRLARMSSAILNLSEPEFVVGDEKSKVVANFTDGSGRLTQLPAQRKKRLMLLEYMLRGLEQGRAYEEREVNEHIKQFYDDYATVRREFIMSHFMFRQDGVYELNPRDMWPI</sequence>
<dbReference type="SMART" id="SM00418">
    <property type="entry name" value="HTH_ARSR"/>
    <property type="match status" value="1"/>
</dbReference>
<dbReference type="Gene3D" id="1.10.10.10">
    <property type="entry name" value="Winged helix-like DNA-binding domain superfamily/Winged helix DNA-binding domain"/>
    <property type="match status" value="1"/>
</dbReference>
<dbReference type="InterPro" id="IPR001845">
    <property type="entry name" value="HTH_ArsR_DNA-bd_dom"/>
</dbReference>
<dbReference type="GO" id="GO:0003700">
    <property type="term" value="F:DNA-binding transcription factor activity"/>
    <property type="evidence" value="ECO:0007669"/>
    <property type="project" value="InterPro"/>
</dbReference>
<dbReference type="PROSITE" id="PS50987">
    <property type="entry name" value="HTH_ARSR_2"/>
    <property type="match status" value="1"/>
</dbReference>
<dbReference type="RefSeq" id="WP_176010464.1">
    <property type="nucleotide sequence ID" value="NZ_CP041372.2"/>
</dbReference>
<evidence type="ECO:0000313" key="6">
    <source>
        <dbReference type="Proteomes" id="UP000318138"/>
    </source>
</evidence>
<dbReference type="PANTHER" id="PTHR33154">
    <property type="entry name" value="TRANSCRIPTIONAL REGULATOR, ARSR FAMILY"/>
    <property type="match status" value="1"/>
</dbReference>
<dbReference type="NCBIfam" id="NF033788">
    <property type="entry name" value="HTH_metalloreg"/>
    <property type="match status" value="1"/>
</dbReference>
<dbReference type="InterPro" id="IPR036388">
    <property type="entry name" value="WH-like_DNA-bd_sf"/>
</dbReference>
<keyword evidence="2" id="KW-0238">DNA-binding</keyword>
<accession>A0A859FH79</accession>
<dbReference type="KEGG" id="psua:FLK61_38335"/>
<dbReference type="GO" id="GO:0003677">
    <property type="term" value="F:DNA binding"/>
    <property type="evidence" value="ECO:0007669"/>
    <property type="project" value="UniProtKB-KW"/>
</dbReference>
<feature type="domain" description="HTH arsR-type" evidence="4">
    <location>
        <begin position="1"/>
        <end position="92"/>
    </location>
</feature>
<reference evidence="6" key="1">
    <citation type="submission" date="2019-07" db="EMBL/GenBank/DDBJ databases">
        <title>Bacillus alkalisoli sp. nov. isolated from saline soil.</title>
        <authorList>
            <person name="Sun J.-Q."/>
            <person name="Xu L."/>
        </authorList>
    </citation>
    <scope>NUCLEOTIDE SEQUENCE [LARGE SCALE GENOMIC DNA]</scope>
    <source>
        <strain evidence="6">M4U3P1</strain>
    </source>
</reference>